<evidence type="ECO:0000313" key="1">
    <source>
        <dbReference type="EMBL" id="KAF6730539.1"/>
    </source>
</evidence>
<proteinExistence type="predicted"/>
<comment type="caution">
    <text evidence="1">The sequence shown here is derived from an EMBL/GenBank/DDBJ whole genome shotgun (WGS) entry which is preliminary data.</text>
</comment>
<dbReference type="AlphaFoldDB" id="A0A834CMQ0"/>
<accession>A0A834CMQ0</accession>
<sequence>MRAFWWLCEVQEVIGERGEQLTGLLPDSRLSLRGSREPEVLPPGRAAQAVSIRSPAGPLMASSSIQLSSKGPYRELQTCINADEASGERGWGALWAPEVRVSSPFTCDEDDAVKTDRMLKFTSLRCGHGHSAASSHSKFTKPDDPLRYLQSLRETIVLLRGSLFCLVSFVGPLVAWCAEPHGGQVWSLLAAPRRPSSWEMLNIVSYIRQRTVPQ</sequence>
<name>A0A834CMQ0_ORYME</name>
<evidence type="ECO:0000313" key="2">
    <source>
        <dbReference type="Proteomes" id="UP000646548"/>
    </source>
</evidence>
<organism evidence="1 2">
    <name type="scientific">Oryzias melastigma</name>
    <name type="common">Marine medaka</name>
    <dbReference type="NCBI Taxonomy" id="30732"/>
    <lineage>
        <taxon>Eukaryota</taxon>
        <taxon>Metazoa</taxon>
        <taxon>Chordata</taxon>
        <taxon>Craniata</taxon>
        <taxon>Vertebrata</taxon>
        <taxon>Euteleostomi</taxon>
        <taxon>Actinopterygii</taxon>
        <taxon>Neopterygii</taxon>
        <taxon>Teleostei</taxon>
        <taxon>Neoteleostei</taxon>
        <taxon>Acanthomorphata</taxon>
        <taxon>Ovalentaria</taxon>
        <taxon>Atherinomorphae</taxon>
        <taxon>Beloniformes</taxon>
        <taxon>Adrianichthyidae</taxon>
        <taxon>Oryziinae</taxon>
        <taxon>Oryzias</taxon>
    </lineage>
</organism>
<gene>
    <name evidence="1" type="ORF">FQA47_003822</name>
</gene>
<protein>
    <submittedName>
        <fullName evidence="1">Uncharacterized protein</fullName>
    </submittedName>
</protein>
<dbReference type="EMBL" id="WKFB01000235">
    <property type="protein sequence ID" value="KAF6730539.1"/>
    <property type="molecule type" value="Genomic_DNA"/>
</dbReference>
<reference evidence="1" key="1">
    <citation type="journal article" name="BMC Genomics">
        <title>Long-read sequencing and de novo genome assembly of marine medaka (Oryzias melastigma).</title>
        <authorList>
            <person name="Liang P."/>
            <person name="Saqib H.S.A."/>
            <person name="Ni X."/>
            <person name="Shen Y."/>
        </authorList>
    </citation>
    <scope>NUCLEOTIDE SEQUENCE</scope>
    <source>
        <strain evidence="1">Bigg-433</strain>
    </source>
</reference>
<dbReference type="Proteomes" id="UP000646548">
    <property type="component" value="Unassembled WGS sequence"/>
</dbReference>